<reference evidence="2 3" key="1">
    <citation type="submission" date="2016-07" db="EMBL/GenBank/DDBJ databases">
        <title>Pervasive Adenine N6-methylation of Active Genes in Fungi.</title>
        <authorList>
            <consortium name="DOE Joint Genome Institute"/>
            <person name="Mondo S.J."/>
            <person name="Dannebaum R.O."/>
            <person name="Kuo R.C."/>
            <person name="Labutti K."/>
            <person name="Haridas S."/>
            <person name="Kuo A."/>
            <person name="Salamov A."/>
            <person name="Ahrendt S.R."/>
            <person name="Lipzen A."/>
            <person name="Sullivan W."/>
            <person name="Andreopoulos W.B."/>
            <person name="Clum A."/>
            <person name="Lindquist E."/>
            <person name="Daum C."/>
            <person name="Ramamoorthy G.K."/>
            <person name="Gryganskyi A."/>
            <person name="Culley D."/>
            <person name="Magnuson J.K."/>
            <person name="James T.Y."/>
            <person name="O'Malley M.A."/>
            <person name="Stajich J.E."/>
            <person name="Spatafora J.W."/>
            <person name="Visel A."/>
            <person name="Grigoriev I.V."/>
        </authorList>
    </citation>
    <scope>NUCLEOTIDE SEQUENCE [LARGE SCALE GENOMIC DNA]</scope>
    <source>
        <strain evidence="2 3">CBS 129021</strain>
    </source>
</reference>
<dbReference type="OrthoDB" id="4898608at2759"/>
<dbReference type="InParanoid" id="A0A1Y2D9X5"/>
<protein>
    <submittedName>
        <fullName evidence="2">Uncharacterized protein</fullName>
    </submittedName>
</protein>
<keyword evidence="3" id="KW-1185">Reference proteome</keyword>
<dbReference type="EMBL" id="MCFJ01000024">
    <property type="protein sequence ID" value="ORY56068.1"/>
    <property type="molecule type" value="Genomic_DNA"/>
</dbReference>
<dbReference type="STRING" id="1141098.A0A1Y2D9X5"/>
<evidence type="ECO:0000313" key="2">
    <source>
        <dbReference type="EMBL" id="ORY56068.1"/>
    </source>
</evidence>
<feature type="region of interest" description="Disordered" evidence="1">
    <location>
        <begin position="66"/>
        <end position="85"/>
    </location>
</feature>
<proteinExistence type="predicted"/>
<evidence type="ECO:0000256" key="1">
    <source>
        <dbReference type="SAM" id="MobiDB-lite"/>
    </source>
</evidence>
<dbReference type="GeneID" id="63780772"/>
<dbReference type="RefSeq" id="XP_040709914.1">
    <property type="nucleotide sequence ID" value="XM_040864560.1"/>
</dbReference>
<name>A0A1Y2D9X5_9PEZI</name>
<gene>
    <name evidence="2" type="ORF">BCR38DRAFT_490734</name>
</gene>
<comment type="caution">
    <text evidence="2">The sequence shown here is derived from an EMBL/GenBank/DDBJ whole genome shotgun (WGS) entry which is preliminary data.</text>
</comment>
<organism evidence="2 3">
    <name type="scientific">Pseudomassariella vexata</name>
    <dbReference type="NCBI Taxonomy" id="1141098"/>
    <lineage>
        <taxon>Eukaryota</taxon>
        <taxon>Fungi</taxon>
        <taxon>Dikarya</taxon>
        <taxon>Ascomycota</taxon>
        <taxon>Pezizomycotina</taxon>
        <taxon>Sordariomycetes</taxon>
        <taxon>Xylariomycetidae</taxon>
        <taxon>Amphisphaeriales</taxon>
        <taxon>Pseudomassariaceae</taxon>
        <taxon>Pseudomassariella</taxon>
    </lineage>
</organism>
<accession>A0A1Y2D9X5</accession>
<evidence type="ECO:0000313" key="3">
    <source>
        <dbReference type="Proteomes" id="UP000193689"/>
    </source>
</evidence>
<dbReference type="Proteomes" id="UP000193689">
    <property type="component" value="Unassembled WGS sequence"/>
</dbReference>
<dbReference type="AlphaFoldDB" id="A0A1Y2D9X5"/>
<sequence length="541" mass="61864">MPLWQSLGLSIELVEVDYDAGEDGPNLYFEVEHPDKSAALLSPTHVRTSNIEGVSYVFSYYSSGHSSQSEQRRSSRLSGTERHFSPSTHELIRNQSYGDNFIPAWGIDERGMDVAAAEDFRQRRQRTIDLAAAALHKVIGIRTVVPGTQQVINPMTASLLRLAPSVWNAYYEQRIVAYARNFPIISSIVSSAHGWQSASLVRKVAELLKNDQPHPIDTNLNDGNDEFQHTIQSSVNRILWKLLRTRLKVTTGTQTAGRIMDQDSRTAMFEDFDIHLFANEREELCNDKCYDYVDVVNSNGREEFDEEYGYKADCTDENNDYIGSYVDEGGTYEQDEQFDPSHVYDDHYFDEAEVEEHYPDEDLEYDLPPIHTYRDHQEPHINVRTGDSIAVMREEEYSAQSTVYEGWENRTQHIESDATLLAFDSDATMQLRDQYDDSIMSDLIPHNLNLPQQLSDNDFHAGEHICQSNYTTPDDESLYDEVHNDWISNQFHNHNHEDLDCEHPIEYCAAETQAQAEFPQAFQGSDLVTGYRGVIWQGAPG</sequence>